<proteinExistence type="predicted"/>
<dbReference type="AlphaFoldDB" id="A0AA35K2E1"/>
<sequence>MSLPPIAPPPAAAPRLQLRNAQQPSPGAPKKAPVPPLAPAKPPRKGRGGGAPAERPGGGAFSSSWPSASLPRQLPRNRGAPPLAARNPPAAAAPAAGAPPSPASRGRSVAGPPGPGARSCESLCAAGRGEAALRFSLSLPPEAIRVLQRRSMEKQQQQQRRPRGRTPRSASPDAAKRPLAGCSAGGGGGDLRALLQVSLLNERHRYDDVEYEEEADGEGAAGVPGACAADEGLVRKCTEWLRGVESAAARDRADKLDTLPHLGTLQKSCTYLLEFMRPVSRRSTTVGEVSAGKRQGRRPALRARFSPARAVPKADAAAKPGAPLPGGAPGRAWKPRPALVASRVLPSQYLPVNSRNQNGPNLQTIETDDKRRPRNNKHVLSDEDKDELIQRSLQEKRYLETYENMYKLKNLLSKRYRTLLNEKVRKQRIQIKMSDLRGQQLLKDKTKKCISSPRVPFCSLSHDTKYLESMPHSKSYLIIGLQNELTKLGILKNQQDNENFWKLIQAGIHGSKLKEKLPDIKEKMLATKSLPLSTSARTSPVQPVDGFKNSSSLKKSTDSLLPSVDTCQSPAFHERKQLLLSWLSEVQKRLGEPSSPQQVKKTCKQNRKYEQQLHSLHHMYYFSLLNMALSRRLLEQNGQFTDVRTQQSVHDLMNYLYPNFHQRSGTNQSNRLIEENLVPSLVSGNLQEMHCKDSTKILRISNENKKMLKQHKDRGVLQIFPDRVETQNISTFAQPEMVPVPLTLGDVALYAQVVETTPLNTYWTNYVDNDSIINSEKQ</sequence>
<reference evidence="2" key="1">
    <citation type="submission" date="2022-12" db="EMBL/GenBank/DDBJ databases">
        <authorList>
            <person name="Alioto T."/>
            <person name="Alioto T."/>
            <person name="Gomez Garrido J."/>
        </authorList>
    </citation>
    <scope>NUCLEOTIDE SEQUENCE</scope>
</reference>
<feature type="region of interest" description="Disordered" evidence="1">
    <location>
        <begin position="306"/>
        <end position="333"/>
    </location>
</feature>
<dbReference type="Pfam" id="PF15671">
    <property type="entry name" value="PRR18"/>
    <property type="match status" value="1"/>
</dbReference>
<organism evidence="2 3">
    <name type="scientific">Podarcis lilfordi</name>
    <name type="common">Lilford's wall lizard</name>
    <dbReference type="NCBI Taxonomy" id="74358"/>
    <lineage>
        <taxon>Eukaryota</taxon>
        <taxon>Metazoa</taxon>
        <taxon>Chordata</taxon>
        <taxon>Craniata</taxon>
        <taxon>Vertebrata</taxon>
        <taxon>Euteleostomi</taxon>
        <taxon>Lepidosauria</taxon>
        <taxon>Squamata</taxon>
        <taxon>Bifurcata</taxon>
        <taxon>Unidentata</taxon>
        <taxon>Episquamata</taxon>
        <taxon>Laterata</taxon>
        <taxon>Lacertibaenia</taxon>
        <taxon>Lacertidae</taxon>
        <taxon>Podarcis</taxon>
    </lineage>
</organism>
<protein>
    <submittedName>
        <fullName evidence="2">Uncharacterized protein</fullName>
    </submittedName>
</protein>
<feature type="region of interest" description="Disordered" evidence="1">
    <location>
        <begin position="1"/>
        <end position="121"/>
    </location>
</feature>
<name>A0AA35K2E1_9SAUR</name>
<feature type="compositionally biased region" description="Pro residues" evidence="1">
    <location>
        <begin position="1"/>
        <end position="12"/>
    </location>
</feature>
<evidence type="ECO:0000256" key="1">
    <source>
        <dbReference type="SAM" id="MobiDB-lite"/>
    </source>
</evidence>
<feature type="compositionally biased region" description="Low complexity" evidence="1">
    <location>
        <begin position="74"/>
        <end position="96"/>
    </location>
</feature>
<feature type="compositionally biased region" description="Gly residues" evidence="1">
    <location>
        <begin position="48"/>
        <end position="60"/>
    </location>
</feature>
<evidence type="ECO:0000313" key="2">
    <source>
        <dbReference type="EMBL" id="CAI5770405.1"/>
    </source>
</evidence>
<feature type="region of interest" description="Disordered" evidence="1">
    <location>
        <begin position="350"/>
        <end position="383"/>
    </location>
</feature>
<feature type="compositionally biased region" description="Low complexity" evidence="1">
    <location>
        <begin position="307"/>
        <end position="321"/>
    </location>
</feature>
<dbReference type="EMBL" id="OX395128">
    <property type="protein sequence ID" value="CAI5770405.1"/>
    <property type="molecule type" value="Genomic_DNA"/>
</dbReference>
<gene>
    <name evidence="2" type="ORF">PODLI_1B040963</name>
</gene>
<feature type="region of interest" description="Disordered" evidence="1">
    <location>
        <begin position="535"/>
        <end position="554"/>
    </location>
</feature>
<feature type="region of interest" description="Disordered" evidence="1">
    <location>
        <begin position="146"/>
        <end position="184"/>
    </location>
</feature>
<dbReference type="InterPro" id="IPR031369">
    <property type="entry name" value="PRR18"/>
</dbReference>
<keyword evidence="3" id="KW-1185">Reference proteome</keyword>
<accession>A0AA35K2E1</accession>
<feature type="compositionally biased region" description="Pro residues" evidence="1">
    <location>
        <begin position="32"/>
        <end position="41"/>
    </location>
</feature>
<evidence type="ECO:0000313" key="3">
    <source>
        <dbReference type="Proteomes" id="UP001178461"/>
    </source>
</evidence>
<feature type="compositionally biased region" description="Polar residues" evidence="1">
    <location>
        <begin position="350"/>
        <end position="365"/>
    </location>
</feature>
<dbReference type="Proteomes" id="UP001178461">
    <property type="component" value="Chromosome 3"/>
</dbReference>